<feature type="region of interest" description="Disordered" evidence="13">
    <location>
        <begin position="482"/>
        <end position="551"/>
    </location>
</feature>
<gene>
    <name evidence="15" type="ORF">RUM44_002635</name>
</gene>
<keyword evidence="10 12" id="KW-0472">Membrane</keyword>
<keyword evidence="5 12" id="KW-0547">Nucleotide-binding</keyword>
<feature type="transmembrane region" description="Helical" evidence="12">
    <location>
        <begin position="1014"/>
        <end position="1034"/>
    </location>
</feature>
<name>A0ABR1AFA5_POLSC</name>
<keyword evidence="9 12" id="KW-1133">Transmembrane helix</keyword>
<reference evidence="15 16" key="1">
    <citation type="submission" date="2023-09" db="EMBL/GenBank/DDBJ databases">
        <title>Genomes of two closely related lineages of the louse Polyplax serrata with different host specificities.</title>
        <authorList>
            <person name="Martinu J."/>
            <person name="Tarabai H."/>
            <person name="Stefka J."/>
            <person name="Hypsa V."/>
        </authorList>
    </citation>
    <scope>NUCLEOTIDE SEQUENCE [LARGE SCALE GENOMIC DNA]</scope>
    <source>
        <strain evidence="15">98ZLc_SE</strain>
    </source>
</reference>
<evidence type="ECO:0000256" key="8">
    <source>
        <dbReference type="ARBA" id="ARBA00022967"/>
    </source>
</evidence>
<dbReference type="Pfam" id="PF16212">
    <property type="entry name" value="PhoLip_ATPase_C"/>
    <property type="match status" value="1"/>
</dbReference>
<dbReference type="SFLD" id="SFLDS00003">
    <property type="entry name" value="Haloacid_Dehalogenase"/>
    <property type="match status" value="1"/>
</dbReference>
<keyword evidence="6 12" id="KW-0067">ATP-binding</keyword>
<comment type="similarity">
    <text evidence="2 12">Belongs to the cation transport ATPase (P-type) (TC 3.A.3) family. Type IV subfamily.</text>
</comment>
<dbReference type="InterPro" id="IPR006539">
    <property type="entry name" value="P-type_ATPase_IV"/>
</dbReference>
<keyword evidence="3 12" id="KW-0812">Transmembrane</keyword>
<feature type="transmembrane region" description="Helical" evidence="12">
    <location>
        <begin position="1156"/>
        <end position="1180"/>
    </location>
</feature>
<feature type="transmembrane region" description="Helical" evidence="12">
    <location>
        <begin position="209"/>
        <end position="232"/>
    </location>
</feature>
<dbReference type="InterPro" id="IPR036412">
    <property type="entry name" value="HAD-like_sf"/>
</dbReference>
<evidence type="ECO:0000256" key="2">
    <source>
        <dbReference type="ARBA" id="ARBA00008109"/>
    </source>
</evidence>
<feature type="transmembrane region" description="Helical" evidence="12">
    <location>
        <begin position="1121"/>
        <end position="1144"/>
    </location>
</feature>
<organism evidence="15 16">
    <name type="scientific">Polyplax serrata</name>
    <name type="common">Common mouse louse</name>
    <dbReference type="NCBI Taxonomy" id="468196"/>
    <lineage>
        <taxon>Eukaryota</taxon>
        <taxon>Metazoa</taxon>
        <taxon>Ecdysozoa</taxon>
        <taxon>Arthropoda</taxon>
        <taxon>Hexapoda</taxon>
        <taxon>Insecta</taxon>
        <taxon>Pterygota</taxon>
        <taxon>Neoptera</taxon>
        <taxon>Paraneoptera</taxon>
        <taxon>Psocodea</taxon>
        <taxon>Troctomorpha</taxon>
        <taxon>Phthiraptera</taxon>
        <taxon>Anoplura</taxon>
        <taxon>Polyplacidae</taxon>
        <taxon>Polyplax</taxon>
    </lineage>
</organism>
<evidence type="ECO:0000256" key="13">
    <source>
        <dbReference type="SAM" id="MobiDB-lite"/>
    </source>
</evidence>
<dbReference type="EC" id="7.6.2.1" evidence="12"/>
<dbReference type="SFLD" id="SFLDF00027">
    <property type="entry name" value="p-type_atpase"/>
    <property type="match status" value="1"/>
</dbReference>
<dbReference type="PANTHER" id="PTHR24092">
    <property type="entry name" value="PROBABLE PHOSPHOLIPID-TRANSPORTING ATPASE"/>
    <property type="match status" value="1"/>
</dbReference>
<dbReference type="InterPro" id="IPR023299">
    <property type="entry name" value="ATPase_P-typ_cyto_dom_N"/>
</dbReference>
<dbReference type="NCBIfam" id="TIGR01494">
    <property type="entry name" value="ATPase_P-type"/>
    <property type="match status" value="1"/>
</dbReference>
<dbReference type="PROSITE" id="PS00154">
    <property type="entry name" value="ATPASE_E1_E2"/>
    <property type="match status" value="1"/>
</dbReference>
<comment type="caution">
    <text evidence="15">The sequence shown here is derived from an EMBL/GenBank/DDBJ whole genome shotgun (WGS) entry which is preliminary data.</text>
</comment>
<keyword evidence="8 12" id="KW-1278">Translocase</keyword>
<dbReference type="InterPro" id="IPR001757">
    <property type="entry name" value="P_typ_ATPase"/>
</dbReference>
<protein>
    <recommendedName>
        <fullName evidence="12">Phospholipid-transporting ATPase</fullName>
        <ecNumber evidence="12">7.6.2.1</ecNumber>
    </recommendedName>
</protein>
<evidence type="ECO:0000256" key="10">
    <source>
        <dbReference type="ARBA" id="ARBA00023136"/>
    </source>
</evidence>
<dbReference type="SUPFAM" id="SSF56784">
    <property type="entry name" value="HAD-like"/>
    <property type="match status" value="2"/>
</dbReference>
<keyword evidence="16" id="KW-1185">Reference proteome</keyword>
<dbReference type="Pfam" id="PF13246">
    <property type="entry name" value="Cation_ATPase"/>
    <property type="match status" value="1"/>
</dbReference>
<dbReference type="EMBL" id="JAWJWF010000050">
    <property type="protein sequence ID" value="KAK6618184.1"/>
    <property type="molecule type" value="Genomic_DNA"/>
</dbReference>
<dbReference type="SUPFAM" id="SSF81653">
    <property type="entry name" value="Calcium ATPase, transduction domain A"/>
    <property type="match status" value="1"/>
</dbReference>
<dbReference type="SUPFAM" id="SSF81660">
    <property type="entry name" value="Metal cation-transporting ATPase, ATP-binding domain N"/>
    <property type="match status" value="1"/>
</dbReference>
<keyword evidence="4" id="KW-0479">Metal-binding</keyword>
<evidence type="ECO:0000256" key="1">
    <source>
        <dbReference type="ARBA" id="ARBA00004141"/>
    </source>
</evidence>
<evidence type="ECO:0000256" key="5">
    <source>
        <dbReference type="ARBA" id="ARBA00022741"/>
    </source>
</evidence>
<dbReference type="SFLD" id="SFLDG00002">
    <property type="entry name" value="C1.7:_P-type_atpase_like"/>
    <property type="match status" value="1"/>
</dbReference>
<evidence type="ECO:0000256" key="9">
    <source>
        <dbReference type="ARBA" id="ARBA00022989"/>
    </source>
</evidence>
<evidence type="ECO:0000256" key="6">
    <source>
        <dbReference type="ARBA" id="ARBA00022840"/>
    </source>
</evidence>
<feature type="domain" description="P-type ATPase C-terminal" evidence="14">
    <location>
        <begin position="951"/>
        <end position="1195"/>
    </location>
</feature>
<evidence type="ECO:0000256" key="4">
    <source>
        <dbReference type="ARBA" id="ARBA00022723"/>
    </source>
</evidence>
<accession>A0ABR1AFA5</accession>
<dbReference type="InterPro" id="IPR044492">
    <property type="entry name" value="P_typ_ATPase_HD_dom"/>
</dbReference>
<comment type="subcellular location">
    <subcellularLocation>
        <location evidence="1 12">Membrane</location>
        <topology evidence="1 12">Multi-pass membrane protein</topology>
    </subcellularLocation>
</comment>
<evidence type="ECO:0000256" key="12">
    <source>
        <dbReference type="RuleBase" id="RU362033"/>
    </source>
</evidence>
<dbReference type="PANTHER" id="PTHR24092:SF218">
    <property type="entry name" value="PHOSPHOLIPID-TRANSPORTING ATPASE"/>
    <property type="match status" value="1"/>
</dbReference>
<evidence type="ECO:0000256" key="3">
    <source>
        <dbReference type="ARBA" id="ARBA00022692"/>
    </source>
</evidence>
<feature type="transmembrane region" description="Helical" evidence="12">
    <location>
        <begin position="1064"/>
        <end position="1086"/>
    </location>
</feature>
<dbReference type="InterPro" id="IPR018303">
    <property type="entry name" value="ATPase_P-typ_P_site"/>
</dbReference>
<evidence type="ECO:0000256" key="7">
    <source>
        <dbReference type="ARBA" id="ARBA00022842"/>
    </source>
</evidence>
<sequence length="1247" mass="140728">MSSPGAWQQGRYKKVLWKYVRVGDIIHLSNNELIPADVLLLRSSEPHGLCYIDTCNLDGETNLKQRTVVRGFMEKQNVFEPKHFDSLIEVDAPSTKIYKFHGSLMHPTGERVPVTTDNLLLRECIVKNTDFVEGVVVYAGHETKALLNNGGPRYKRSGIERQMNRDIIWCVLILLVLCVVGAIGCRMWLFSYEPPVPFIPLAQEPNYEGFLTFFTFVIILQVMIPLSLYVSVEMTKLLQVYHIHNDLSFYDADTKKGIECRALNITEELGQVEYIFSDKTGTLTENKMVFRRCTANGVDYNHASPSNEQRFKTRPGAPMPVIANSKLQEDLSYIHRLNSLKKPNEVLFSMSERRRESANHQESELTGKIKHAQVLQELLLVLAICNTVVVSKHPHHDVMNASGIIEPTSLDYTKAKRMLDNLEAKPPPVGEPAPIRTSTSPAQILRKKLSTPVLPTQKVVLSCRSNSDLGLKNFKSFPLHKSKSLENDRGQEKYSRLCESRSVTPSPPPPQVPLLNIQRNNGTLALPPRGLSPIPDRSPVDEPEDLLPKPDRPKLLNIPGLLFVGKKSRGNFVPNSKSPSPNDVKPIFEAESPDELALVEAAHTYDCRLLKRTPMSATIMVPGEGLVEFEILKVLPFDTVRKMMSVIVRHPHTQEITLYAKGADTSIFSSLSFTDNVEAQQNIFRTQQQINSYARQGLRVLVMAKRSLTESEFMDWLKAHKEVELCQENREKLMESYRALETNLTLIGATGTEDRLQDGVPECIHQLMSAGIVVWVLTGDQPETAINIAYSAKLFSPQMEILKLSARNKSAAESDIKFYLSDIKGNNPLRNNVHIDGRGVFGRGVENSTRLPEPVRSHRKRALVVDGKTLTFILDPKSKLQKPFLELTGLCSSVLCCRATPLQKAYIVRIVKEILHKKTLAIGDGANDVSMIQTADVGVGISGQEGMQAIMASDYALCKFKSLEKFLLVHGHWCYDRIARMVLYFFYKNATFVFLIFWFQLYCGYSAQVMIDQMYLMLYNLLFTSLPPLAIGVYEQDAPEELLMANPSLYSQGRLGLVYQPHSFWISMADSLYQSIVIFFITLGAYNDSDVGLWEFGTTITTACLFIMLAHVVIETKSWTIIHVISIFASIFLYFSFSLLYNGLCDDCLGLPSNYWVMQMMIVSPVFWLVILLTIVLALLPRFLYNCYSRWLSPQDVVRAVRERQSHVARGEEFLASWSRSTSTSSIYRTIDTTLKLEPNNTLTSVG</sequence>
<dbReference type="SUPFAM" id="SSF81665">
    <property type="entry name" value="Calcium ATPase, transmembrane domain M"/>
    <property type="match status" value="1"/>
</dbReference>
<dbReference type="Gene3D" id="3.40.50.1000">
    <property type="entry name" value="HAD superfamily/HAD-like"/>
    <property type="match status" value="1"/>
</dbReference>
<dbReference type="InterPro" id="IPR032630">
    <property type="entry name" value="P_typ_ATPase_c"/>
</dbReference>
<evidence type="ECO:0000256" key="11">
    <source>
        <dbReference type="ARBA" id="ARBA00034036"/>
    </source>
</evidence>
<dbReference type="Gene3D" id="3.40.1110.10">
    <property type="entry name" value="Calcium-transporting ATPase, cytoplasmic domain N"/>
    <property type="match status" value="1"/>
</dbReference>
<dbReference type="Proteomes" id="UP001359485">
    <property type="component" value="Unassembled WGS sequence"/>
</dbReference>
<evidence type="ECO:0000313" key="15">
    <source>
        <dbReference type="EMBL" id="KAK6618184.1"/>
    </source>
</evidence>
<proteinExistence type="inferred from homology"/>
<feature type="transmembrane region" description="Helical" evidence="12">
    <location>
        <begin position="167"/>
        <end position="189"/>
    </location>
</feature>
<keyword evidence="7 12" id="KW-0460">Magnesium</keyword>
<feature type="transmembrane region" description="Helical" evidence="12">
    <location>
        <begin position="1092"/>
        <end position="1114"/>
    </location>
</feature>
<evidence type="ECO:0000259" key="14">
    <source>
        <dbReference type="Pfam" id="PF16212"/>
    </source>
</evidence>
<dbReference type="Gene3D" id="2.70.150.10">
    <property type="entry name" value="Calcium-transporting ATPase, cytoplasmic transduction domain A"/>
    <property type="match status" value="1"/>
</dbReference>
<feature type="compositionally biased region" description="Basic and acidic residues" evidence="13">
    <location>
        <begin position="483"/>
        <end position="499"/>
    </location>
</feature>
<feature type="transmembrane region" description="Helical" evidence="12">
    <location>
        <begin position="982"/>
        <end position="1002"/>
    </location>
</feature>
<evidence type="ECO:0000313" key="16">
    <source>
        <dbReference type="Proteomes" id="UP001359485"/>
    </source>
</evidence>
<comment type="catalytic activity">
    <reaction evidence="11 12">
        <text>ATP + H2O + phospholipidSide 1 = ADP + phosphate + phospholipidSide 2.</text>
        <dbReference type="EC" id="7.6.2.1"/>
    </reaction>
</comment>
<dbReference type="InterPro" id="IPR023214">
    <property type="entry name" value="HAD_sf"/>
</dbReference>
<dbReference type="InterPro" id="IPR023298">
    <property type="entry name" value="ATPase_P-typ_TM_dom_sf"/>
</dbReference>
<dbReference type="NCBIfam" id="TIGR01652">
    <property type="entry name" value="ATPase-Plipid"/>
    <property type="match status" value="1"/>
</dbReference>
<dbReference type="InterPro" id="IPR008250">
    <property type="entry name" value="ATPase_P-typ_transduc_dom_A_sf"/>
</dbReference>